<sequence length="451" mass="51360">MVKSLPVYADEKLLAHLTNISCVEGGVTSGLIVGQRTPKKDIVVHLTVTPVPEENGRPIKTEVTNGKPLELRCVSEILELDDTWFTFHTENVSRMLPGGMWILGLYFSSPENIFNNEKTLNKVRSIMSFINKSTARNECLFGDPPGNYKLVFHYNSKSKQFACKSIDSSMAFANADWKFQNSQFVWHKVESSYSLNRFEPYEIVDETPKPVIVYLKDKLQKIRKEIDATICTVNGVFRKNTDTLQDIKMLTDQQRKTKEKDDSFKVFMYSLTEPPEDMASKVVVQMTYGEMVFDGIIGSQVFLHENATVDETVLAVKQDILRSLASRLEMHWDSFDLTDENNKVHEPPRRILFKDKRSGLTFSDYIYKNETINDIASNLQLHLGILVPISDLIDCFERPYTGKLKPKMDTGEQKANHLGTDKKSDNTNLILYGIMGAAVVLVISLFLHLFT</sequence>
<keyword evidence="4 6" id="KW-1133">Transmembrane helix</keyword>
<reference evidence="7" key="1">
    <citation type="submission" date="2022-01" db="UniProtKB">
        <authorList>
            <consortium name="EnsemblMetazoa"/>
        </authorList>
    </citation>
    <scope>IDENTIFICATION</scope>
</reference>
<evidence type="ECO:0000256" key="4">
    <source>
        <dbReference type="ARBA" id="ARBA00022989"/>
    </source>
</evidence>
<accession>A0A8I6SCE8</accession>
<evidence type="ECO:0000313" key="7">
    <source>
        <dbReference type="EnsemblMetazoa" id="XP_014257353.1"/>
    </source>
</evidence>
<protein>
    <submittedName>
        <fullName evidence="7">Uncharacterized protein</fullName>
    </submittedName>
</protein>
<dbReference type="KEGG" id="clec:106671068"/>
<dbReference type="AlphaFoldDB" id="A0A8I6SCE8"/>
<dbReference type="InterPro" id="IPR029454">
    <property type="entry name" value="ODR-4-like"/>
</dbReference>
<evidence type="ECO:0000256" key="1">
    <source>
        <dbReference type="ARBA" id="ARBA00004370"/>
    </source>
</evidence>
<comment type="similarity">
    <text evidence="2">Belongs to the ODR-4 family.</text>
</comment>
<dbReference type="GeneID" id="106671068"/>
<dbReference type="Pfam" id="PF14778">
    <property type="entry name" value="ODR4-like"/>
    <property type="match status" value="1"/>
</dbReference>
<comment type="subcellular location">
    <subcellularLocation>
        <location evidence="1">Membrane</location>
    </subcellularLocation>
</comment>
<dbReference type="PANTHER" id="PTHR33966">
    <property type="entry name" value="PROTEIN ODR-4 HOMOLOG"/>
    <property type="match status" value="1"/>
</dbReference>
<feature type="transmembrane region" description="Helical" evidence="6">
    <location>
        <begin position="429"/>
        <end position="450"/>
    </location>
</feature>
<keyword evidence="8" id="KW-1185">Reference proteome</keyword>
<dbReference type="OrthoDB" id="21458at2759"/>
<dbReference type="GO" id="GO:0008104">
    <property type="term" value="P:intracellular protein localization"/>
    <property type="evidence" value="ECO:0007669"/>
    <property type="project" value="TreeGrafter"/>
</dbReference>
<dbReference type="GO" id="GO:0012505">
    <property type="term" value="C:endomembrane system"/>
    <property type="evidence" value="ECO:0007669"/>
    <property type="project" value="TreeGrafter"/>
</dbReference>
<evidence type="ECO:0000256" key="5">
    <source>
        <dbReference type="ARBA" id="ARBA00023136"/>
    </source>
</evidence>
<keyword evidence="3 6" id="KW-0812">Transmembrane</keyword>
<evidence type="ECO:0000256" key="3">
    <source>
        <dbReference type="ARBA" id="ARBA00022692"/>
    </source>
</evidence>
<dbReference type="Proteomes" id="UP000494040">
    <property type="component" value="Unassembled WGS sequence"/>
</dbReference>
<proteinExistence type="inferred from homology"/>
<name>A0A8I6SCE8_CIMLE</name>
<dbReference type="RefSeq" id="XP_014257353.1">
    <property type="nucleotide sequence ID" value="XM_014401867.2"/>
</dbReference>
<evidence type="ECO:0000256" key="2">
    <source>
        <dbReference type="ARBA" id="ARBA00010131"/>
    </source>
</evidence>
<keyword evidence="5 6" id="KW-0472">Membrane</keyword>
<dbReference type="GO" id="GO:0016020">
    <property type="term" value="C:membrane"/>
    <property type="evidence" value="ECO:0007669"/>
    <property type="project" value="UniProtKB-SubCell"/>
</dbReference>
<evidence type="ECO:0000313" key="8">
    <source>
        <dbReference type="Proteomes" id="UP000494040"/>
    </source>
</evidence>
<dbReference type="PANTHER" id="PTHR33966:SF1">
    <property type="entry name" value="PROTEIN ODR-4 HOMOLOG"/>
    <property type="match status" value="1"/>
</dbReference>
<dbReference type="OMA" id="FNEPPRR"/>
<organism evidence="7 8">
    <name type="scientific">Cimex lectularius</name>
    <name type="common">Bed bug</name>
    <name type="synonym">Acanthia lectularia</name>
    <dbReference type="NCBI Taxonomy" id="79782"/>
    <lineage>
        <taxon>Eukaryota</taxon>
        <taxon>Metazoa</taxon>
        <taxon>Ecdysozoa</taxon>
        <taxon>Arthropoda</taxon>
        <taxon>Hexapoda</taxon>
        <taxon>Insecta</taxon>
        <taxon>Pterygota</taxon>
        <taxon>Neoptera</taxon>
        <taxon>Paraneoptera</taxon>
        <taxon>Hemiptera</taxon>
        <taxon>Heteroptera</taxon>
        <taxon>Panheteroptera</taxon>
        <taxon>Cimicomorpha</taxon>
        <taxon>Cimicidae</taxon>
        <taxon>Cimex</taxon>
    </lineage>
</organism>
<evidence type="ECO:0000256" key="6">
    <source>
        <dbReference type="SAM" id="Phobius"/>
    </source>
</evidence>
<dbReference type="EnsemblMetazoa" id="XM_014401867.2">
    <property type="protein sequence ID" value="XP_014257353.1"/>
    <property type="gene ID" value="LOC106671068"/>
</dbReference>